<dbReference type="EMBL" id="DWYC01000036">
    <property type="protein sequence ID" value="HJB56576.1"/>
    <property type="molecule type" value="Genomic_DNA"/>
</dbReference>
<accession>A0A9D2MAS7</accession>
<reference evidence="2" key="1">
    <citation type="journal article" date="2021" name="PeerJ">
        <title>Extensive microbial diversity within the chicken gut microbiome revealed by metagenomics and culture.</title>
        <authorList>
            <person name="Gilroy R."/>
            <person name="Ravi A."/>
            <person name="Getino M."/>
            <person name="Pursley I."/>
            <person name="Horton D.L."/>
            <person name="Alikhan N.F."/>
            <person name="Baker D."/>
            <person name="Gharbi K."/>
            <person name="Hall N."/>
            <person name="Watson M."/>
            <person name="Adriaenssens E.M."/>
            <person name="Foster-Nyarko E."/>
            <person name="Jarju S."/>
            <person name="Secka A."/>
            <person name="Antonio M."/>
            <person name="Oren A."/>
            <person name="Chaudhuri R.R."/>
            <person name="La Ragione R."/>
            <person name="Hildebrand F."/>
            <person name="Pallen M.J."/>
        </authorList>
    </citation>
    <scope>NUCLEOTIDE SEQUENCE</scope>
    <source>
        <strain evidence="2">CHK189-11263</strain>
    </source>
</reference>
<evidence type="ECO:0000259" key="1">
    <source>
        <dbReference type="Pfam" id="PF12706"/>
    </source>
</evidence>
<dbReference type="AlphaFoldDB" id="A0A9D2MAS7"/>
<dbReference type="InterPro" id="IPR001279">
    <property type="entry name" value="Metallo-B-lactamas"/>
</dbReference>
<dbReference type="InterPro" id="IPR050114">
    <property type="entry name" value="UPF0173_UPF0282_UlaG_hydrolase"/>
</dbReference>
<evidence type="ECO:0000313" key="2">
    <source>
        <dbReference type="EMBL" id="HJB56576.1"/>
    </source>
</evidence>
<dbReference type="Pfam" id="PF12706">
    <property type="entry name" value="Lactamase_B_2"/>
    <property type="match status" value="1"/>
</dbReference>
<proteinExistence type="predicted"/>
<protein>
    <submittedName>
        <fullName evidence="2">MBL fold metallo-hydrolase</fullName>
    </submittedName>
</protein>
<sequence>MCLTAEIEEAVISPGELGIFWLGQAGFLIKDHRDRTFVIDPYLTDCGYRIRGFKRVSPMLIRPEDFKPDYYLTTHLHFDHFDYDAIPIVAERSNARFFGPSSCTHQMHEMGIAPERCVTMELEVPYEIDPEFRITAVKADHGDMAPDAIGVILEAGGWCLYFSGDTALHTDWCEKIARTYHPDIAFLSINGAFGNMNAEEGAQAADLLGVQQAVPCHFWTFTEHGGNPQQFKDLLAQHPVCRPCCMRQGEMLVLKPACAEFASTMRRSVG</sequence>
<dbReference type="PANTHER" id="PTHR43546:SF3">
    <property type="entry name" value="UPF0173 METAL-DEPENDENT HYDROLASE MJ1163"/>
    <property type="match status" value="1"/>
</dbReference>
<gene>
    <name evidence="2" type="ORF">H9714_03395</name>
</gene>
<dbReference type="Gene3D" id="3.60.15.10">
    <property type="entry name" value="Ribonuclease Z/Hydroxyacylglutathione hydrolase-like"/>
    <property type="match status" value="1"/>
</dbReference>
<evidence type="ECO:0000313" key="3">
    <source>
        <dbReference type="Proteomes" id="UP000824208"/>
    </source>
</evidence>
<dbReference type="SUPFAM" id="SSF56281">
    <property type="entry name" value="Metallo-hydrolase/oxidoreductase"/>
    <property type="match status" value="1"/>
</dbReference>
<dbReference type="Proteomes" id="UP000824208">
    <property type="component" value="Unassembled WGS sequence"/>
</dbReference>
<reference evidence="2" key="2">
    <citation type="submission" date="2021-04" db="EMBL/GenBank/DDBJ databases">
        <authorList>
            <person name="Gilroy R."/>
        </authorList>
    </citation>
    <scope>NUCLEOTIDE SEQUENCE</scope>
    <source>
        <strain evidence="2">CHK189-11263</strain>
    </source>
</reference>
<organism evidence="2 3">
    <name type="scientific">Candidatus Flavonifractor intestinipullorum</name>
    <dbReference type="NCBI Taxonomy" id="2838587"/>
    <lineage>
        <taxon>Bacteria</taxon>
        <taxon>Bacillati</taxon>
        <taxon>Bacillota</taxon>
        <taxon>Clostridia</taxon>
        <taxon>Eubacteriales</taxon>
        <taxon>Oscillospiraceae</taxon>
        <taxon>Flavonifractor</taxon>
    </lineage>
</organism>
<comment type="caution">
    <text evidence="2">The sequence shown here is derived from an EMBL/GenBank/DDBJ whole genome shotgun (WGS) entry which is preliminary data.</text>
</comment>
<feature type="domain" description="Metallo-beta-lactamase" evidence="1">
    <location>
        <begin position="42"/>
        <end position="218"/>
    </location>
</feature>
<name>A0A9D2MAS7_9FIRM</name>
<dbReference type="InterPro" id="IPR036866">
    <property type="entry name" value="RibonucZ/Hydroxyglut_hydro"/>
</dbReference>
<dbReference type="PANTHER" id="PTHR43546">
    <property type="entry name" value="UPF0173 METAL-DEPENDENT HYDROLASE MJ1163-RELATED"/>
    <property type="match status" value="1"/>
</dbReference>